<keyword evidence="2" id="KW-1185">Reference proteome</keyword>
<accession>A0A9P4N5H3</accession>
<proteinExistence type="predicted"/>
<reference evidence="2" key="1">
    <citation type="journal article" date="2020" name="Stud. Mycol.">
        <title>101 Dothideomycetes genomes: A test case for predicting lifestyles and emergence of pathogens.</title>
        <authorList>
            <person name="Haridas S."/>
            <person name="Albert R."/>
            <person name="Binder M."/>
            <person name="Bloem J."/>
            <person name="LaButti K."/>
            <person name="Salamov A."/>
            <person name="Andreopoulos B."/>
            <person name="Baker S."/>
            <person name="Barry K."/>
            <person name="Bills G."/>
            <person name="Bluhm B."/>
            <person name="Cannon C."/>
            <person name="Castanera R."/>
            <person name="Culley D."/>
            <person name="Daum C."/>
            <person name="Ezra D."/>
            <person name="Gonzalez J."/>
            <person name="Henrissat B."/>
            <person name="Kuo A."/>
            <person name="Liang C."/>
            <person name="Lipzen A."/>
            <person name="Lutzoni F."/>
            <person name="Magnuson J."/>
            <person name="Mondo S."/>
            <person name="Nolan M."/>
            <person name="Ohm R."/>
            <person name="Pangilinan J."/>
            <person name="Park H.-J."/>
            <person name="Ramirez L."/>
            <person name="Alfaro M."/>
            <person name="Sun H."/>
            <person name="Tritt A."/>
            <person name="Yoshinaga Y."/>
            <person name="Zwiers L.-H."/>
            <person name="Turgeon B."/>
            <person name="Goodwin S."/>
            <person name="Spatafora J."/>
            <person name="Crous P."/>
            <person name="Grigoriev I."/>
        </authorList>
    </citation>
    <scope>NUCLEOTIDE SEQUENCE [LARGE SCALE GENOMIC DNA]</scope>
    <source>
        <strain evidence="2">CBS 304.66</strain>
    </source>
</reference>
<sequence length="160" mass="18184">MGKTIERKLDISILFPSYKFKLAKRGQRMCLRQVSKRFRCAELPPKVGQYQLACRGQGLGYSSESASPWRRRTCRLTGISPQKCPQRAFRSKGGELAPNMHRNFQYVLSLSSDRTLFGKTSHLVIVYSTRHWRGGFPDQTPRATRQIFGSPLLGCNNVSS</sequence>
<comment type="caution">
    <text evidence="1">The sequence shown here is derived from an EMBL/GenBank/DDBJ whole genome shotgun (WGS) entry which is preliminary data.</text>
</comment>
<name>A0A9P4N5H3_9PLEO</name>
<dbReference type="Proteomes" id="UP000800093">
    <property type="component" value="Unassembled WGS sequence"/>
</dbReference>
<gene>
    <name evidence="1" type="ORF">CC78DRAFT_69179</name>
</gene>
<protein>
    <submittedName>
        <fullName evidence="1">Uncharacterized protein</fullName>
    </submittedName>
</protein>
<organism evidence="1 2">
    <name type="scientific">Lojkania enalia</name>
    <dbReference type="NCBI Taxonomy" id="147567"/>
    <lineage>
        <taxon>Eukaryota</taxon>
        <taxon>Fungi</taxon>
        <taxon>Dikarya</taxon>
        <taxon>Ascomycota</taxon>
        <taxon>Pezizomycotina</taxon>
        <taxon>Dothideomycetes</taxon>
        <taxon>Pleosporomycetidae</taxon>
        <taxon>Pleosporales</taxon>
        <taxon>Pleosporales incertae sedis</taxon>
        <taxon>Lojkania</taxon>
    </lineage>
</organism>
<evidence type="ECO:0000313" key="2">
    <source>
        <dbReference type="Proteomes" id="UP000800093"/>
    </source>
</evidence>
<dbReference type="EMBL" id="ML986709">
    <property type="protein sequence ID" value="KAF2259436.1"/>
    <property type="molecule type" value="Genomic_DNA"/>
</dbReference>
<evidence type="ECO:0000313" key="1">
    <source>
        <dbReference type="EMBL" id="KAF2259436.1"/>
    </source>
</evidence>
<dbReference type="AlphaFoldDB" id="A0A9P4N5H3"/>